<comment type="caution">
    <text evidence="2">The sequence shown here is derived from an EMBL/GenBank/DDBJ whole genome shotgun (WGS) entry which is preliminary data.</text>
</comment>
<accession>A0A9J5Y952</accession>
<dbReference type="AlphaFoldDB" id="A0A9J5Y952"/>
<evidence type="ECO:0000256" key="1">
    <source>
        <dbReference type="SAM" id="MobiDB-lite"/>
    </source>
</evidence>
<organism evidence="2 3">
    <name type="scientific">Solanum commersonii</name>
    <name type="common">Commerson's wild potato</name>
    <name type="synonym">Commerson's nightshade</name>
    <dbReference type="NCBI Taxonomy" id="4109"/>
    <lineage>
        <taxon>Eukaryota</taxon>
        <taxon>Viridiplantae</taxon>
        <taxon>Streptophyta</taxon>
        <taxon>Embryophyta</taxon>
        <taxon>Tracheophyta</taxon>
        <taxon>Spermatophyta</taxon>
        <taxon>Magnoliopsida</taxon>
        <taxon>eudicotyledons</taxon>
        <taxon>Gunneridae</taxon>
        <taxon>Pentapetalae</taxon>
        <taxon>asterids</taxon>
        <taxon>lamiids</taxon>
        <taxon>Solanales</taxon>
        <taxon>Solanaceae</taxon>
        <taxon>Solanoideae</taxon>
        <taxon>Solaneae</taxon>
        <taxon>Solanum</taxon>
    </lineage>
</organism>
<evidence type="ECO:0000313" key="2">
    <source>
        <dbReference type="EMBL" id="KAG5596447.1"/>
    </source>
</evidence>
<protein>
    <submittedName>
        <fullName evidence="2">Uncharacterized protein</fullName>
    </submittedName>
</protein>
<name>A0A9J5Y952_SOLCO</name>
<dbReference type="Proteomes" id="UP000824120">
    <property type="component" value="Chromosome 7"/>
</dbReference>
<feature type="compositionally biased region" description="Polar residues" evidence="1">
    <location>
        <begin position="68"/>
        <end position="79"/>
    </location>
</feature>
<keyword evidence="3" id="KW-1185">Reference proteome</keyword>
<reference evidence="2 3" key="1">
    <citation type="submission" date="2020-09" db="EMBL/GenBank/DDBJ databases">
        <title>De no assembly of potato wild relative species, Solanum commersonii.</title>
        <authorList>
            <person name="Cho K."/>
        </authorList>
    </citation>
    <scope>NUCLEOTIDE SEQUENCE [LARGE SCALE GENOMIC DNA]</scope>
    <source>
        <strain evidence="2">LZ3.2</strain>
        <tissue evidence="2">Leaf</tissue>
    </source>
</reference>
<feature type="region of interest" description="Disordered" evidence="1">
    <location>
        <begin position="36"/>
        <end position="79"/>
    </location>
</feature>
<gene>
    <name evidence="2" type="ORF">H5410_037679</name>
</gene>
<feature type="compositionally biased region" description="Polar residues" evidence="1">
    <location>
        <begin position="44"/>
        <end position="58"/>
    </location>
</feature>
<sequence length="129" mass="14244">MLEGISFQIHDGFLISHVLLQIKEGLELVSQQAYSSEKAPLSSDPRTTTDWDPLSNPQRKGEKLVETPSESASDSDSNFVCNNMSIALCIICERRLITLQVHYHTTMLIVGLCRGPITLRNSGESQIAA</sequence>
<dbReference type="EMBL" id="JACXVP010000007">
    <property type="protein sequence ID" value="KAG5596447.1"/>
    <property type="molecule type" value="Genomic_DNA"/>
</dbReference>
<proteinExistence type="predicted"/>
<evidence type="ECO:0000313" key="3">
    <source>
        <dbReference type="Proteomes" id="UP000824120"/>
    </source>
</evidence>